<keyword evidence="3" id="KW-0963">Cytoplasm</keyword>
<keyword evidence="5" id="KW-1185">Reference proteome</keyword>
<reference evidence="4" key="1">
    <citation type="submission" date="2019-12" db="EMBL/GenBank/DDBJ databases">
        <title>High-Quality draft genome sequences of three cyanobacteria isolated from the limestone walls of the Old Cathedral of Coimbra.</title>
        <authorList>
            <person name="Tiago I."/>
            <person name="Soares F."/>
            <person name="Portugal A."/>
        </authorList>
    </citation>
    <scope>NUCLEOTIDE SEQUENCE</scope>
    <source>
        <strain evidence="4">A</strain>
    </source>
</reference>
<keyword evidence="3" id="KW-0996">Nickel insertion</keyword>
<dbReference type="HAMAP" id="MF_01384">
    <property type="entry name" value="UreD"/>
    <property type="match status" value="1"/>
</dbReference>
<protein>
    <recommendedName>
        <fullName evidence="3">Urease accessory protein UreD</fullName>
    </recommendedName>
</protein>
<dbReference type="GO" id="GO:0005737">
    <property type="term" value="C:cytoplasm"/>
    <property type="evidence" value="ECO:0007669"/>
    <property type="project" value="UniProtKB-SubCell"/>
</dbReference>
<dbReference type="AlphaFoldDB" id="A0A8J7Z314"/>
<evidence type="ECO:0000313" key="5">
    <source>
        <dbReference type="Proteomes" id="UP000646053"/>
    </source>
</evidence>
<comment type="function">
    <text evidence="3">Required for maturation of urease via the functional incorporation of the urease nickel metallocenter.</text>
</comment>
<dbReference type="PANTHER" id="PTHR33643">
    <property type="entry name" value="UREASE ACCESSORY PROTEIN D"/>
    <property type="match status" value="1"/>
</dbReference>
<organism evidence="4 5">
    <name type="scientific">Myxacorys almedinensis A</name>
    <dbReference type="NCBI Taxonomy" id="2690445"/>
    <lineage>
        <taxon>Bacteria</taxon>
        <taxon>Bacillati</taxon>
        <taxon>Cyanobacteriota</taxon>
        <taxon>Cyanophyceae</taxon>
        <taxon>Leptolyngbyales</taxon>
        <taxon>Leptolyngbyaceae</taxon>
        <taxon>Myxacorys</taxon>
        <taxon>Myxacorys almedinensis</taxon>
    </lineage>
</organism>
<accession>A0A8J7Z314</accession>
<sequence length="285" mass="31868">MNQPHPSPPTFAPNDWHGALFLTFANRHGATELIENLGQAPLKVQRPFYPEGDEACHTVIMHTAGGIVGGDRLSLDIRLLPNSNALLTTPAAAKVYRTQGREARQTVAIAVAASAVLEWLPQETIVFDGALYRQDLRIDLAPNAHWIGWDMTRFGRTARGEKFINGVWRSHTEVWQNDRPVWIDRQWLPGSDVLFHSPHGLAGSPIVGSFAYIGQAVDPELVQAARSLWSGTLGETGVTRLQTGMLCRYRGTSTIEMRQWFIAVWQLVRATLFKRSVCIPRVWQL</sequence>
<dbReference type="EMBL" id="WVIE01000015">
    <property type="protein sequence ID" value="NDJ18340.1"/>
    <property type="molecule type" value="Genomic_DNA"/>
</dbReference>
<gene>
    <name evidence="3" type="primary">ureD</name>
    <name evidence="4" type="ORF">GS601_13740</name>
</gene>
<dbReference type="InterPro" id="IPR002669">
    <property type="entry name" value="UreD"/>
</dbReference>
<evidence type="ECO:0000256" key="1">
    <source>
        <dbReference type="ARBA" id="ARBA00007177"/>
    </source>
</evidence>
<name>A0A8J7Z314_9CYAN</name>
<comment type="subcellular location">
    <subcellularLocation>
        <location evidence="3">Cytoplasm</location>
    </subcellularLocation>
</comment>
<dbReference type="GO" id="GO:0016151">
    <property type="term" value="F:nickel cation binding"/>
    <property type="evidence" value="ECO:0007669"/>
    <property type="project" value="UniProtKB-UniRule"/>
</dbReference>
<evidence type="ECO:0000256" key="2">
    <source>
        <dbReference type="ARBA" id="ARBA00023186"/>
    </source>
</evidence>
<comment type="subunit">
    <text evidence="3">UreD, UreF and UreG form a complex that acts as a GTP-hydrolysis-dependent molecular chaperone, activating the urease apoprotein by helping to assemble the nickel containing metallocenter of UreC. The UreE protein probably delivers the nickel.</text>
</comment>
<comment type="caution">
    <text evidence="4">The sequence shown here is derived from an EMBL/GenBank/DDBJ whole genome shotgun (WGS) entry which is preliminary data.</text>
</comment>
<dbReference type="Proteomes" id="UP000646053">
    <property type="component" value="Unassembled WGS sequence"/>
</dbReference>
<evidence type="ECO:0000256" key="3">
    <source>
        <dbReference type="HAMAP-Rule" id="MF_01384"/>
    </source>
</evidence>
<dbReference type="PANTHER" id="PTHR33643:SF1">
    <property type="entry name" value="UREASE ACCESSORY PROTEIN D"/>
    <property type="match status" value="1"/>
</dbReference>
<proteinExistence type="inferred from homology"/>
<keyword evidence="2 3" id="KW-0143">Chaperone</keyword>
<dbReference type="RefSeq" id="WP_162423868.1">
    <property type="nucleotide sequence ID" value="NZ_WVIE01000015.1"/>
</dbReference>
<dbReference type="Pfam" id="PF01774">
    <property type="entry name" value="UreD"/>
    <property type="match status" value="1"/>
</dbReference>
<evidence type="ECO:0000313" key="4">
    <source>
        <dbReference type="EMBL" id="NDJ18340.1"/>
    </source>
</evidence>
<comment type="similarity">
    <text evidence="1 3">Belongs to the UreD family.</text>
</comment>